<evidence type="ECO:0000256" key="9">
    <source>
        <dbReference type="ARBA" id="ARBA00022801"/>
    </source>
</evidence>
<dbReference type="HOGENOM" id="CLU_012862_0_2_4"/>
<dbReference type="PATRIC" id="fig|1565605.3.peg.299"/>
<keyword evidence="9" id="KW-0378">Hydrolase</keyword>
<evidence type="ECO:0000256" key="3">
    <source>
        <dbReference type="ARBA" id="ARBA00008343"/>
    </source>
</evidence>
<dbReference type="NCBIfam" id="TIGR01084">
    <property type="entry name" value="mutY"/>
    <property type="match status" value="1"/>
</dbReference>
<proteinExistence type="inferred from homology"/>
<gene>
    <name evidence="16" type="ORF">PG1C_01435</name>
</gene>
<comment type="function">
    <text evidence="2">Adenine glycosylase active on G-A mispairs. MutY also corrects error-prone DNA synthesis past GO lesions which are due to the oxidatively damaged form of guanine: 7,8-dihydro-8-oxoguanine (8-oxo-dGTP).</text>
</comment>
<keyword evidence="7" id="KW-0479">Metal-binding</keyword>
<dbReference type="RefSeq" id="WP_202635682.1">
    <property type="nucleotide sequence ID" value="NZ_CP010554.1"/>
</dbReference>
<evidence type="ECO:0000256" key="2">
    <source>
        <dbReference type="ARBA" id="ARBA00002933"/>
    </source>
</evidence>
<comment type="catalytic activity">
    <reaction evidence="1 14">
        <text>Hydrolyzes free adenine bases from 7,8-dihydro-8-oxoguanine:adenine mismatched double-stranded DNA, leaving an apurinic site.</text>
        <dbReference type="EC" id="3.2.2.31"/>
    </reaction>
</comment>
<dbReference type="Pfam" id="PF00730">
    <property type="entry name" value="HhH-GPD"/>
    <property type="match status" value="1"/>
</dbReference>
<dbReference type="InterPro" id="IPR011257">
    <property type="entry name" value="DNA_glycosylase"/>
</dbReference>
<dbReference type="Pfam" id="PF14815">
    <property type="entry name" value="NUDIX_4"/>
    <property type="match status" value="1"/>
</dbReference>
<dbReference type="InterPro" id="IPR029119">
    <property type="entry name" value="MutY_C"/>
</dbReference>
<keyword evidence="8 14" id="KW-0227">DNA damage</keyword>
<feature type="domain" description="HhH-GPD" evidence="15">
    <location>
        <begin position="38"/>
        <end position="191"/>
    </location>
</feature>
<dbReference type="InterPro" id="IPR005760">
    <property type="entry name" value="A/G_AdeGlyc_MutY"/>
</dbReference>
<evidence type="ECO:0000256" key="4">
    <source>
        <dbReference type="ARBA" id="ARBA00012045"/>
    </source>
</evidence>
<protein>
    <recommendedName>
        <fullName evidence="5 14">Adenine DNA glycosylase</fullName>
        <ecNumber evidence="4 14">3.2.2.31</ecNumber>
    </recommendedName>
</protein>
<dbReference type="FunFam" id="1.10.340.30:FF:000002">
    <property type="entry name" value="Adenine DNA glycosylase"/>
    <property type="match status" value="1"/>
</dbReference>
<evidence type="ECO:0000256" key="1">
    <source>
        <dbReference type="ARBA" id="ARBA00000843"/>
    </source>
</evidence>
<reference evidence="16 17" key="1">
    <citation type="journal article" date="2015" name="Genome Announc.">
        <title>Complete Genome Sequence of a Novel Bacterium within the Family Rhodocyclaceae That Degrades Polycyclic Aromatic Hydrocarbons.</title>
        <authorList>
            <person name="Singleton D.R."/>
            <person name="Dickey A.N."/>
            <person name="Scholl E.H."/>
            <person name="Wright F.A."/>
            <person name="Aitken M.D."/>
        </authorList>
    </citation>
    <scope>NUCLEOTIDE SEQUENCE [LARGE SCALE GENOMIC DNA]</scope>
    <source>
        <strain evidence="17">PG1-Ca6</strain>
    </source>
</reference>
<dbReference type="Proteomes" id="UP000061603">
    <property type="component" value="Chromosome"/>
</dbReference>
<dbReference type="CDD" id="cd03431">
    <property type="entry name" value="NUDIX_DNA_Glycosylase_C-MutY"/>
    <property type="match status" value="1"/>
</dbReference>
<dbReference type="CDD" id="cd00056">
    <property type="entry name" value="ENDO3c"/>
    <property type="match status" value="1"/>
</dbReference>
<dbReference type="GO" id="GO:0000701">
    <property type="term" value="F:purine-specific mismatch base pair DNA N-glycosylase activity"/>
    <property type="evidence" value="ECO:0007669"/>
    <property type="project" value="UniProtKB-EC"/>
</dbReference>
<keyword evidence="10 14" id="KW-0408">Iron</keyword>
<dbReference type="GO" id="GO:0006284">
    <property type="term" value="P:base-excision repair"/>
    <property type="evidence" value="ECO:0007669"/>
    <property type="project" value="UniProtKB-UniRule"/>
</dbReference>
<dbReference type="InterPro" id="IPR044298">
    <property type="entry name" value="MIG/MutY"/>
</dbReference>
<dbReference type="Gene3D" id="1.10.340.30">
    <property type="entry name" value="Hypothetical protein, domain 2"/>
    <property type="match status" value="1"/>
</dbReference>
<evidence type="ECO:0000256" key="13">
    <source>
        <dbReference type="ARBA" id="ARBA00023295"/>
    </source>
</evidence>
<evidence type="ECO:0000256" key="10">
    <source>
        <dbReference type="ARBA" id="ARBA00023004"/>
    </source>
</evidence>
<dbReference type="InterPro" id="IPR003265">
    <property type="entry name" value="HhH-GPD_domain"/>
</dbReference>
<dbReference type="InterPro" id="IPR015797">
    <property type="entry name" value="NUDIX_hydrolase-like_dom_sf"/>
</dbReference>
<dbReference type="STRING" id="1565605.PG1C_01435"/>
<comment type="similarity">
    <text evidence="3 14">Belongs to the Nth/MutY family.</text>
</comment>
<evidence type="ECO:0000256" key="7">
    <source>
        <dbReference type="ARBA" id="ARBA00022723"/>
    </source>
</evidence>
<accession>A0A0C5J6X9</accession>
<keyword evidence="17" id="KW-1185">Reference proteome</keyword>
<organism evidence="16 17">
    <name type="scientific">Rugosibacter aromaticivorans</name>
    <dbReference type="NCBI Taxonomy" id="1565605"/>
    <lineage>
        <taxon>Bacteria</taxon>
        <taxon>Pseudomonadati</taxon>
        <taxon>Pseudomonadota</taxon>
        <taxon>Betaproteobacteria</taxon>
        <taxon>Nitrosomonadales</taxon>
        <taxon>Sterolibacteriaceae</taxon>
        <taxon>Rugosibacter</taxon>
    </lineage>
</organism>
<evidence type="ECO:0000259" key="15">
    <source>
        <dbReference type="SMART" id="SM00478"/>
    </source>
</evidence>
<keyword evidence="13 14" id="KW-0326">Glycosidase</keyword>
<dbReference type="KEGG" id="rbu:PG1C_01435"/>
<dbReference type="GO" id="GO:0006298">
    <property type="term" value="P:mismatch repair"/>
    <property type="evidence" value="ECO:0007669"/>
    <property type="project" value="TreeGrafter"/>
</dbReference>
<evidence type="ECO:0000256" key="11">
    <source>
        <dbReference type="ARBA" id="ARBA00023014"/>
    </source>
</evidence>
<evidence type="ECO:0000256" key="14">
    <source>
        <dbReference type="RuleBase" id="RU365096"/>
    </source>
</evidence>
<comment type="cofactor">
    <cofactor evidence="14">
        <name>[4Fe-4S] cluster</name>
        <dbReference type="ChEBI" id="CHEBI:49883"/>
    </cofactor>
    <text evidence="14">Binds 1 [4Fe-4S] cluster.</text>
</comment>
<dbReference type="Gene3D" id="3.90.79.10">
    <property type="entry name" value="Nucleoside Triphosphate Pyrophosphohydrolase"/>
    <property type="match status" value="1"/>
</dbReference>
<dbReference type="PANTHER" id="PTHR42944:SF1">
    <property type="entry name" value="ADENINE DNA GLYCOSYLASE"/>
    <property type="match status" value="1"/>
</dbReference>
<dbReference type="EC" id="3.2.2.31" evidence="4 14"/>
<keyword evidence="11" id="KW-0411">Iron-sulfur</keyword>
<dbReference type="GO" id="GO:0034039">
    <property type="term" value="F:8-oxo-7,8-dihydroguanine DNA N-glycosylase activity"/>
    <property type="evidence" value="ECO:0007669"/>
    <property type="project" value="TreeGrafter"/>
</dbReference>
<keyword evidence="6" id="KW-0004">4Fe-4S</keyword>
<dbReference type="Gene3D" id="1.10.1670.10">
    <property type="entry name" value="Helix-hairpin-Helix base-excision DNA repair enzymes (C-terminal)"/>
    <property type="match status" value="1"/>
</dbReference>
<evidence type="ECO:0000256" key="8">
    <source>
        <dbReference type="ARBA" id="ARBA00022763"/>
    </source>
</evidence>
<dbReference type="GO" id="GO:0046872">
    <property type="term" value="F:metal ion binding"/>
    <property type="evidence" value="ECO:0007669"/>
    <property type="project" value="UniProtKB-UniRule"/>
</dbReference>
<evidence type="ECO:0000313" key="17">
    <source>
        <dbReference type="Proteomes" id="UP000061603"/>
    </source>
</evidence>
<dbReference type="AlphaFoldDB" id="A0A0C5J6X9"/>
<sequence length="387" mass="42529">MAEDFSALLIRWHAQHGRHDLPWQNTRDPYRVWLSEIMLQQTQVVTVIPYYQRFLAHFPTLEELAAAPVEEVMPLWSGLGYYARARNLHAAARAVMTLHGGVFPEAPEVIAQLPGIGRSTANAIAVVCFGARVPILDGNVKRVLCRVFGIEGVPGTAALESRLWQHAEELLPPLESLLEPVAGNLSLGGSGPNMTTYIQAQMDLGATLCTRNRPQCTVCPLEEICVARATGRTAELPQKKPRRALPERHATLLVIVHEHRVLLETRPPTGIWGGLRSLPELPPGEDATAYVEKVFGVTLIAPAQGGLRRGGSPAQTFMHVFTHFRLHITPLLCHVSLRPSAMEAGLHWLDLTALDTAALPAPVRRILAELSLYEAARRPVSAPRSTR</sequence>
<dbReference type="PANTHER" id="PTHR42944">
    <property type="entry name" value="ADENINE DNA GLYCOSYLASE"/>
    <property type="match status" value="1"/>
</dbReference>
<evidence type="ECO:0000256" key="6">
    <source>
        <dbReference type="ARBA" id="ARBA00022485"/>
    </source>
</evidence>
<evidence type="ECO:0000313" key="16">
    <source>
        <dbReference type="EMBL" id="AJP47483.1"/>
    </source>
</evidence>
<dbReference type="GO" id="GO:0035485">
    <property type="term" value="F:adenine/guanine mispair binding"/>
    <property type="evidence" value="ECO:0007669"/>
    <property type="project" value="TreeGrafter"/>
</dbReference>
<dbReference type="EMBL" id="CP010554">
    <property type="protein sequence ID" value="AJP47483.1"/>
    <property type="molecule type" value="Genomic_DNA"/>
</dbReference>
<dbReference type="GO" id="GO:0051539">
    <property type="term" value="F:4 iron, 4 sulfur cluster binding"/>
    <property type="evidence" value="ECO:0007669"/>
    <property type="project" value="UniProtKB-UniRule"/>
</dbReference>
<dbReference type="InterPro" id="IPR023170">
    <property type="entry name" value="HhH_base_excis_C"/>
</dbReference>
<evidence type="ECO:0000256" key="5">
    <source>
        <dbReference type="ARBA" id="ARBA00022023"/>
    </source>
</evidence>
<evidence type="ECO:0000256" key="12">
    <source>
        <dbReference type="ARBA" id="ARBA00023204"/>
    </source>
</evidence>
<name>A0A0C5J6X9_9PROT</name>
<keyword evidence="12" id="KW-0234">DNA repair</keyword>
<dbReference type="SUPFAM" id="SSF48150">
    <property type="entry name" value="DNA-glycosylase"/>
    <property type="match status" value="1"/>
</dbReference>
<dbReference type="SUPFAM" id="SSF55811">
    <property type="entry name" value="Nudix"/>
    <property type="match status" value="1"/>
</dbReference>
<dbReference type="SMART" id="SM00478">
    <property type="entry name" value="ENDO3c"/>
    <property type="match status" value="1"/>
</dbReference>
<dbReference type="GO" id="GO:0032357">
    <property type="term" value="F:oxidized purine DNA binding"/>
    <property type="evidence" value="ECO:0007669"/>
    <property type="project" value="TreeGrafter"/>
</dbReference>